<feature type="region of interest" description="Disordered" evidence="2">
    <location>
        <begin position="739"/>
        <end position="779"/>
    </location>
</feature>
<feature type="compositionally biased region" description="Polar residues" evidence="2">
    <location>
        <begin position="935"/>
        <end position="947"/>
    </location>
</feature>
<gene>
    <name evidence="4" type="ORF">FRX48_09598</name>
</gene>
<feature type="region of interest" description="Disordered" evidence="2">
    <location>
        <begin position="1332"/>
        <end position="1431"/>
    </location>
</feature>
<sequence>MALAMALNNDYDVAGHALPTPTEIPQRTSSKRLSREPAHSPSSSPGFSSSPPQPFKEDDRQVNGLQGSKHTSNDESLSILDPRRFTPTLHASLIAEILSLRREIESQNSLVGSLEQSLHSARIEHESLNDSLRSSAKESRSIKRQMHLLEGGTLSALGDLARERDEAFETLADTRRRLEASQKKLRGQEEDADRIQAVWERDRQLWDTERRKLDTKVHIVEGRLKAVLAEVAAGQPNGQYNMGAGNEAEGRYTYKHVRRGSDTVSNRSNSAEGRRWRNGLRKGLSRSPTPNGFSSYGSARLDGISLAEELEADDEAKNRAEESEDDDDNASPRDIFVESQLRSRSFSAMSFRHDRKARKVLGLSTDEPENLIENHAMLSREEHHGPGQDTIVSEQTPAASLYTDTATQFSPPPSPKLQATPPREKPSNEQLPVAVEHAANQRRKRVSMQTPLSKPPSMSALAVAPPETKTAEEPVSPLWTPAALETHLAPSATLVAPVVGMKSVSTQTSADEILSSSSLDAPTRDGTAFLTIVPTIAIHPPGSRPHSRPTSTVLPPHTRNVACQASIRLPVNSRSMQTEGIRVDKRPYKLTRSLLPSAVSARLSSPSSESERLGEPQRPQPPPDQSSLTSPPVRAPPPPPSPPLLPTLPSQQHLTTGAEDAYPGNNDNGPLAIGSLSKLRRPIRTGSLFAGFDAAGDERVVTFKKLDLSDDDSAFGEPIRKTLSKVQNSWKLVPQSEANPLLQQQDPAPRAVNRQDSDNNPTPTPQEQTAPSNIPRTSANNTIVQAVAKPGSLERPPMSGNLVKEPDVRRAALISSGVAAHSQGSRSPSVPSLAGTEPPPFPVPIRSSSRQRLGSSDGTGSPTPYAKGYLVSQRRQSERMSAKKLTLYTIQSVGVLPEEPPKHGRQESGPQSPRPTSFSTAAPDSPRLPPLPRNDITSHYQPASQGYKQHPQGSIKESDAATASAISTVDQPSVIDAIAQTMVGEWMWKYVRRRKSFGMSESPQADFDNGRNNADNMTGNGARHKRWVWLAPYECAVMWSSKQPTSGPALLGKGGRKLAIQSVLDVKDDSPLPKNAGPHAMFARSILILTPQRALKFTATSRDRHYVWLTALSFLSHSSLGAHDLPPPPPLPQQDSRPSSRQQQWGATSRRSSIRDSIRVAKAKARPAIGHAHSSPVGTFRSGNTIHEGDTFHFPQIPDDSEHEAAAAPHVPRFPSHTRQRSNTGPTPITSAGALRRLSNNNSNLTVPLVSCAPPESRRRIRSTSSANASEHSFFDRAALDQLGSRVPSGVAVRRASATSEGVGGRASPNFSDAMGTVRMEAFVEGVSVEKEMGRREEEYEGRQRSFRGPGRAGGSLQERGSGTGNFQGRGSGSGSSPGRGSGSLQAGKPKRKDMSYWGNDVPAGSVEEAPLRVRGGGTGWGEVDDPFEGF</sequence>
<feature type="compositionally biased region" description="Polar residues" evidence="2">
    <location>
        <begin position="286"/>
        <end position="297"/>
    </location>
</feature>
<dbReference type="GO" id="GO:0005739">
    <property type="term" value="C:mitochondrion"/>
    <property type="evidence" value="ECO:0007669"/>
    <property type="project" value="TreeGrafter"/>
</dbReference>
<proteinExistence type="predicted"/>
<dbReference type="PANTHER" id="PTHR28190:SF2">
    <property type="entry name" value="MIGRATION PROTEIN, PUTATIVE (AFU_ORTHOLOGUE AFUA_2G07730)-RELATED"/>
    <property type="match status" value="1"/>
</dbReference>
<feature type="compositionally biased region" description="Polar residues" evidence="2">
    <location>
        <begin position="1221"/>
        <end position="1230"/>
    </location>
</feature>
<dbReference type="InterPro" id="IPR053005">
    <property type="entry name" value="Nuclear_Pos-Cytoskel_Interact"/>
</dbReference>
<feature type="compositionally biased region" description="Low complexity" evidence="2">
    <location>
        <begin position="1133"/>
        <end position="1144"/>
    </location>
</feature>
<evidence type="ECO:0000256" key="2">
    <source>
        <dbReference type="SAM" id="MobiDB-lite"/>
    </source>
</evidence>
<dbReference type="Proteomes" id="UP000324767">
    <property type="component" value="Unassembled WGS sequence"/>
</dbReference>
<feature type="compositionally biased region" description="Low complexity" evidence="2">
    <location>
        <begin position="597"/>
        <end position="608"/>
    </location>
</feature>
<feature type="region of interest" description="Disordered" evidence="2">
    <location>
        <begin position="10"/>
        <end position="79"/>
    </location>
</feature>
<reference evidence="4 5" key="1">
    <citation type="submission" date="2019-09" db="EMBL/GenBank/DDBJ databases">
        <title>The hologenome of the rock-dwelling lichen Lasallia pustulata.</title>
        <authorList>
            <person name="Greshake Tzovaras B."/>
            <person name="Segers F."/>
            <person name="Bicker A."/>
            <person name="Dal Grande F."/>
            <person name="Otte J."/>
            <person name="Hankeln T."/>
            <person name="Schmitt I."/>
            <person name="Ebersberger I."/>
        </authorList>
    </citation>
    <scope>NUCLEOTIDE SEQUENCE [LARGE SCALE GENOMIC DNA]</scope>
    <source>
        <strain evidence="4">A1-1</strain>
    </source>
</reference>
<feature type="domain" description="Pleckstrin homology" evidence="3">
    <location>
        <begin position="973"/>
        <end position="1118"/>
    </location>
</feature>
<feature type="compositionally biased region" description="Basic and acidic residues" evidence="2">
    <location>
        <begin position="1332"/>
        <end position="1344"/>
    </location>
</feature>
<accession>A0A5M8PCE8</accession>
<dbReference type="PANTHER" id="PTHR28190">
    <property type="entry name" value="NUCLEAR MIGRATION PROTEIN NUM1"/>
    <property type="match status" value="1"/>
</dbReference>
<keyword evidence="1" id="KW-0175">Coiled coil</keyword>
<feature type="compositionally biased region" description="Low complexity" evidence="2">
    <location>
        <begin position="40"/>
        <end position="50"/>
    </location>
</feature>
<dbReference type="EMBL" id="VXIT01000024">
    <property type="protein sequence ID" value="KAA6406666.1"/>
    <property type="molecule type" value="Genomic_DNA"/>
</dbReference>
<feature type="coiled-coil region" evidence="1">
    <location>
        <begin position="164"/>
        <end position="198"/>
    </location>
</feature>
<feature type="region of interest" description="Disordered" evidence="2">
    <location>
        <begin position="893"/>
        <end position="961"/>
    </location>
</feature>
<dbReference type="Pfam" id="PF12814">
    <property type="entry name" value="Mcp5_PH"/>
    <property type="match status" value="1"/>
</dbReference>
<feature type="compositionally biased region" description="Polar residues" evidence="2">
    <location>
        <begin position="63"/>
        <end position="76"/>
    </location>
</feature>
<dbReference type="GO" id="GO:0032065">
    <property type="term" value="P:maintenance of protein location in cell cortex"/>
    <property type="evidence" value="ECO:0007669"/>
    <property type="project" value="InterPro"/>
</dbReference>
<dbReference type="OrthoDB" id="2149224at2759"/>
<feature type="compositionally biased region" description="Pro residues" evidence="2">
    <location>
        <begin position="633"/>
        <end position="646"/>
    </location>
</feature>
<feature type="region of interest" description="Disordered" evidence="2">
    <location>
        <begin position="597"/>
        <end position="669"/>
    </location>
</feature>
<feature type="compositionally biased region" description="Polar residues" evidence="2">
    <location>
        <begin position="262"/>
        <end position="271"/>
    </location>
</feature>
<feature type="region of interest" description="Disordered" evidence="2">
    <location>
        <begin position="257"/>
        <end position="298"/>
    </location>
</feature>
<dbReference type="GO" id="GO:0000226">
    <property type="term" value="P:microtubule cytoskeleton organization"/>
    <property type="evidence" value="ECO:0007669"/>
    <property type="project" value="TreeGrafter"/>
</dbReference>
<feature type="compositionally biased region" description="Polar residues" evidence="2">
    <location>
        <begin position="758"/>
        <end position="779"/>
    </location>
</feature>
<organism evidence="4 5">
    <name type="scientific">Lasallia pustulata</name>
    <dbReference type="NCBI Taxonomy" id="136370"/>
    <lineage>
        <taxon>Eukaryota</taxon>
        <taxon>Fungi</taxon>
        <taxon>Dikarya</taxon>
        <taxon>Ascomycota</taxon>
        <taxon>Pezizomycotina</taxon>
        <taxon>Lecanoromycetes</taxon>
        <taxon>OSLEUM clade</taxon>
        <taxon>Umbilicariomycetidae</taxon>
        <taxon>Umbilicariales</taxon>
        <taxon>Umbilicariaceae</taxon>
        <taxon>Lasallia</taxon>
    </lineage>
</organism>
<feature type="compositionally biased region" description="Polar residues" evidence="2">
    <location>
        <begin position="846"/>
        <end position="862"/>
    </location>
</feature>
<evidence type="ECO:0000313" key="5">
    <source>
        <dbReference type="Proteomes" id="UP000324767"/>
    </source>
</evidence>
<feature type="compositionally biased region" description="Polar residues" evidence="2">
    <location>
        <begin position="908"/>
        <end position="922"/>
    </location>
</feature>
<feature type="region of interest" description="Disordered" evidence="2">
    <location>
        <begin position="1120"/>
        <end position="1156"/>
    </location>
</feature>
<feature type="region of interest" description="Disordered" evidence="2">
    <location>
        <begin position="1212"/>
        <end position="1240"/>
    </location>
</feature>
<dbReference type="GO" id="GO:0005938">
    <property type="term" value="C:cell cortex"/>
    <property type="evidence" value="ECO:0007669"/>
    <property type="project" value="InterPro"/>
</dbReference>
<name>A0A5M8PCE8_9LECA</name>
<evidence type="ECO:0000256" key="1">
    <source>
        <dbReference type="SAM" id="Coils"/>
    </source>
</evidence>
<evidence type="ECO:0000313" key="4">
    <source>
        <dbReference type="EMBL" id="KAA6406666.1"/>
    </source>
</evidence>
<feature type="compositionally biased region" description="Gly residues" evidence="2">
    <location>
        <begin position="1362"/>
        <end position="1382"/>
    </location>
</feature>
<comment type="caution">
    <text evidence="4">The sequence shown here is derived from an EMBL/GenBank/DDBJ whole genome shotgun (WGS) entry which is preliminary data.</text>
</comment>
<feature type="region of interest" description="Disordered" evidence="2">
    <location>
        <begin position="404"/>
        <end position="460"/>
    </location>
</feature>
<dbReference type="GO" id="GO:0005543">
    <property type="term" value="F:phospholipid binding"/>
    <property type="evidence" value="ECO:0007669"/>
    <property type="project" value="InterPro"/>
</dbReference>
<feature type="region of interest" description="Disordered" evidence="2">
    <location>
        <begin position="311"/>
        <end position="338"/>
    </location>
</feature>
<protein>
    <recommendedName>
        <fullName evidence="3">Pleckstrin homology domain-containing protein</fullName>
    </recommendedName>
</protein>
<dbReference type="InterPro" id="IPR024774">
    <property type="entry name" value="PH_dom-Mcp5-type"/>
</dbReference>
<evidence type="ECO:0000259" key="3">
    <source>
        <dbReference type="Pfam" id="PF12814"/>
    </source>
</evidence>
<dbReference type="GO" id="GO:0015631">
    <property type="term" value="F:tubulin binding"/>
    <property type="evidence" value="ECO:0007669"/>
    <property type="project" value="TreeGrafter"/>
</dbReference>
<feature type="region of interest" description="Disordered" evidence="2">
    <location>
        <begin position="817"/>
        <end position="877"/>
    </location>
</feature>